<proteinExistence type="predicted"/>
<name>A0AA85FUT3_9TREM</name>
<keyword evidence="1" id="KW-1185">Reference proteome</keyword>
<reference evidence="1" key="1">
    <citation type="submission" date="2022-06" db="EMBL/GenBank/DDBJ databases">
        <authorList>
            <person name="Berger JAMES D."/>
            <person name="Berger JAMES D."/>
        </authorList>
    </citation>
    <scope>NUCLEOTIDE SEQUENCE [LARGE SCALE GENOMIC DNA]</scope>
</reference>
<sequence length="119" mass="14008">MTLPISFLPVDHHDTTIVTNDHKIMKSLSDYYINENKRKFHSNLQTNFSEFTCFSQIIKQTNPLAHNSNQNTKIFTSNKDNLILSQHENQQIIQSPQYNYMPRLNKMPRDLRSVSILNK</sequence>
<protein>
    <submittedName>
        <fullName evidence="2">Uncharacterized protein</fullName>
    </submittedName>
</protein>
<evidence type="ECO:0000313" key="2">
    <source>
        <dbReference type="WBParaSite" id="SRDH1_66360.1"/>
    </source>
</evidence>
<accession>A0AA85FUT3</accession>
<organism evidence="1 2">
    <name type="scientific">Schistosoma rodhaini</name>
    <dbReference type="NCBI Taxonomy" id="6188"/>
    <lineage>
        <taxon>Eukaryota</taxon>
        <taxon>Metazoa</taxon>
        <taxon>Spiralia</taxon>
        <taxon>Lophotrochozoa</taxon>
        <taxon>Platyhelminthes</taxon>
        <taxon>Trematoda</taxon>
        <taxon>Digenea</taxon>
        <taxon>Strigeidida</taxon>
        <taxon>Schistosomatoidea</taxon>
        <taxon>Schistosomatidae</taxon>
        <taxon>Schistosoma</taxon>
    </lineage>
</organism>
<reference evidence="2" key="2">
    <citation type="submission" date="2023-11" db="UniProtKB">
        <authorList>
            <consortium name="WormBaseParasite"/>
        </authorList>
    </citation>
    <scope>IDENTIFICATION</scope>
</reference>
<dbReference type="AlphaFoldDB" id="A0AA85FUT3"/>
<dbReference type="WBParaSite" id="SRDH1_66360.1">
    <property type="protein sequence ID" value="SRDH1_66360.1"/>
    <property type="gene ID" value="SRDH1_66360"/>
</dbReference>
<dbReference type="Proteomes" id="UP000050792">
    <property type="component" value="Unassembled WGS sequence"/>
</dbReference>
<evidence type="ECO:0000313" key="1">
    <source>
        <dbReference type="Proteomes" id="UP000050792"/>
    </source>
</evidence>